<comment type="subunit">
    <text evidence="3">Interacts with ODC and thereby sterically blocks ODC homodimerization.</text>
</comment>
<dbReference type="SUPFAM" id="SSF55729">
    <property type="entry name" value="Acyl-CoA N-acyltransferases (Nat)"/>
    <property type="match status" value="1"/>
</dbReference>
<feature type="region of interest" description="Disordered" evidence="6">
    <location>
        <begin position="66"/>
        <end position="87"/>
    </location>
</feature>
<dbReference type="KEGG" id="act:ACLA_068100"/>
<feature type="compositionally biased region" description="Low complexity" evidence="6">
    <location>
        <begin position="66"/>
        <end position="80"/>
    </location>
</feature>
<dbReference type="RefSeq" id="XP_001275209.1">
    <property type="nucleotide sequence ID" value="XM_001275208.1"/>
</dbReference>
<keyword evidence="8" id="KW-1185">Reference proteome</keyword>
<evidence type="ECO:0000256" key="6">
    <source>
        <dbReference type="SAM" id="MobiDB-lite"/>
    </source>
</evidence>
<dbReference type="GO" id="GO:0075523">
    <property type="term" value="P:viral translational frameshifting"/>
    <property type="evidence" value="ECO:0007669"/>
    <property type="project" value="UniProtKB-KW"/>
</dbReference>
<dbReference type="GO" id="GO:0005737">
    <property type="term" value="C:cytoplasm"/>
    <property type="evidence" value="ECO:0007669"/>
    <property type="project" value="TreeGrafter"/>
</dbReference>
<dbReference type="PANTHER" id="PTHR10279">
    <property type="entry name" value="ORNITHINE DECARBOXYLASE ANTIZYME"/>
    <property type="match status" value="1"/>
</dbReference>
<proteinExistence type="inferred from homology"/>
<dbReference type="STRING" id="344612.A1C5W2"/>
<evidence type="ECO:0000256" key="3">
    <source>
        <dbReference type="ARBA" id="ARBA00011486"/>
    </source>
</evidence>
<dbReference type="GO" id="GO:0008073">
    <property type="term" value="F:ornithine decarboxylase inhibitor activity"/>
    <property type="evidence" value="ECO:0007669"/>
    <property type="project" value="InterPro"/>
</dbReference>
<dbReference type="PANTHER" id="PTHR10279:SF10">
    <property type="entry name" value="ORNITHINE DECARBOXYLASE ANTIZYME"/>
    <property type="match status" value="1"/>
</dbReference>
<organism evidence="7 8">
    <name type="scientific">Aspergillus clavatus (strain ATCC 1007 / CBS 513.65 / DSM 816 / NCTC 3887 / NRRL 1 / QM 1276 / 107)</name>
    <dbReference type="NCBI Taxonomy" id="344612"/>
    <lineage>
        <taxon>Eukaryota</taxon>
        <taxon>Fungi</taxon>
        <taxon>Dikarya</taxon>
        <taxon>Ascomycota</taxon>
        <taxon>Pezizomycotina</taxon>
        <taxon>Eurotiomycetes</taxon>
        <taxon>Eurotiomycetidae</taxon>
        <taxon>Eurotiales</taxon>
        <taxon>Aspergillaceae</taxon>
        <taxon>Aspergillus</taxon>
        <taxon>Aspergillus subgen. Fumigati</taxon>
    </lineage>
</organism>
<dbReference type="Proteomes" id="UP000006701">
    <property type="component" value="Unassembled WGS sequence"/>
</dbReference>
<comment type="similarity">
    <text evidence="2">Belongs to the ODC antizyme family.</text>
</comment>
<reference evidence="7 8" key="1">
    <citation type="journal article" date="2008" name="PLoS Genet.">
        <title>Genomic islands in the pathogenic filamentous fungus Aspergillus fumigatus.</title>
        <authorList>
            <person name="Fedorova N.D."/>
            <person name="Khaldi N."/>
            <person name="Joardar V.S."/>
            <person name="Maiti R."/>
            <person name="Amedeo P."/>
            <person name="Anderson M.J."/>
            <person name="Crabtree J."/>
            <person name="Silva J.C."/>
            <person name="Badger J.H."/>
            <person name="Albarraq A."/>
            <person name="Angiuoli S."/>
            <person name="Bussey H."/>
            <person name="Bowyer P."/>
            <person name="Cotty P.J."/>
            <person name="Dyer P.S."/>
            <person name="Egan A."/>
            <person name="Galens K."/>
            <person name="Fraser-Liggett C.M."/>
            <person name="Haas B.J."/>
            <person name="Inman J.M."/>
            <person name="Kent R."/>
            <person name="Lemieux S."/>
            <person name="Malavazi I."/>
            <person name="Orvis J."/>
            <person name="Roemer T."/>
            <person name="Ronning C.M."/>
            <person name="Sundaram J.P."/>
            <person name="Sutton G."/>
            <person name="Turner G."/>
            <person name="Venter J.C."/>
            <person name="White O.R."/>
            <person name="Whitty B.R."/>
            <person name="Youngman P."/>
            <person name="Wolfe K.H."/>
            <person name="Goldman G.H."/>
            <person name="Wortman J.R."/>
            <person name="Jiang B."/>
            <person name="Denning D.W."/>
            <person name="Nierman W.C."/>
        </authorList>
    </citation>
    <scope>NUCLEOTIDE SEQUENCE [LARGE SCALE GENOMIC DNA]</scope>
    <source>
        <strain evidence="8">ATCC 1007 / CBS 513.65 / DSM 816 / NCTC 3887 / NRRL 1</strain>
    </source>
</reference>
<evidence type="ECO:0000256" key="4">
    <source>
        <dbReference type="ARBA" id="ARBA00017712"/>
    </source>
</evidence>
<evidence type="ECO:0000313" key="8">
    <source>
        <dbReference type="Proteomes" id="UP000006701"/>
    </source>
</evidence>
<evidence type="ECO:0000313" key="7">
    <source>
        <dbReference type="EMBL" id="EAW13783.1"/>
    </source>
</evidence>
<dbReference type="GeneID" id="4708106"/>
<accession>A1C5W2</accession>
<dbReference type="Gene3D" id="3.40.630.60">
    <property type="match status" value="1"/>
</dbReference>
<dbReference type="GO" id="GO:0045732">
    <property type="term" value="P:positive regulation of protein catabolic process"/>
    <property type="evidence" value="ECO:0007669"/>
    <property type="project" value="TreeGrafter"/>
</dbReference>
<protein>
    <recommendedName>
        <fullName evidence="4">Ornithine decarboxylase antizyme</fullName>
    </recommendedName>
</protein>
<dbReference type="InterPro" id="IPR002993">
    <property type="entry name" value="ODC_AZ"/>
</dbReference>
<comment type="function">
    <text evidence="1">Ornithine decarboxylase (ODC) antizyme protein that negatively regulates ODC activity and intracellular polyamine biosynthesis in response to increased intracellular polyamine levels. Binds to ODC monomers, inhibiting the assembly of the functional ODC homodimer, and targets the monomers for ubiquitin-independent proteolytic destruction by the 26S proteasome.</text>
</comment>
<keyword evidence="5" id="KW-0688">Ribosomal frameshifting</keyword>
<dbReference type="EMBL" id="DS027045">
    <property type="protein sequence ID" value="EAW13783.1"/>
    <property type="molecule type" value="Genomic_DNA"/>
</dbReference>
<dbReference type="HOGENOM" id="CLU_086393_0_1_1"/>
<dbReference type="OrthoDB" id="6407410at2759"/>
<evidence type="ECO:0000256" key="5">
    <source>
        <dbReference type="ARBA" id="ARBA00022758"/>
    </source>
</evidence>
<dbReference type="VEuPathDB" id="FungiDB:ACLA_068100"/>
<dbReference type="InterPro" id="IPR016181">
    <property type="entry name" value="Acyl_CoA_acyltransferase"/>
</dbReference>
<dbReference type="Pfam" id="PF02100">
    <property type="entry name" value="ODC_AZ"/>
    <property type="match status" value="1"/>
</dbReference>
<gene>
    <name evidence="7" type="ORF">ACLA_068100</name>
</gene>
<evidence type="ECO:0000256" key="1">
    <source>
        <dbReference type="ARBA" id="ARBA00002307"/>
    </source>
</evidence>
<sequence length="268" mass="29833">MTKSLNNQSSNTKQLQQLLDNTESSVLASCYSVDALTSTIGGFHYCTTPGAGKIFFTISHSGIPEVPSGSESLSSPPHSVRISPRTENSWPSNNLSEFRGEAAYTIPEECERLFCDKLSAIFTGEMKLARQVSSGMDAYQIRSSQIELEQIRIQTWVEVWNYTGDAIYRGFLTDANNERTLFLFFGDDALGHNLKAGLIALFELASTPVFDCSQIVACIPRSREVAESDIVRNLSWCGFNLTTLKPWATKHRVEQCLSTMWLFLCAEV</sequence>
<dbReference type="AlphaFoldDB" id="A1C5W2"/>
<evidence type="ECO:0000256" key="2">
    <source>
        <dbReference type="ARBA" id="ARBA00008796"/>
    </source>
</evidence>
<dbReference type="InterPro" id="IPR038581">
    <property type="entry name" value="ODC_AZ_sf"/>
</dbReference>
<dbReference type="OMA" id="RLFCETM"/>
<dbReference type="GO" id="GO:0005634">
    <property type="term" value="C:nucleus"/>
    <property type="evidence" value="ECO:0007669"/>
    <property type="project" value="TreeGrafter"/>
</dbReference>
<name>A1C5W2_ASPCL</name>
<dbReference type="eggNOG" id="ENOG502S3W3">
    <property type="taxonomic scope" value="Eukaryota"/>
</dbReference>